<name>A0A9D2D7V1_9FIRM</name>
<dbReference type="EMBL" id="DXCF01000034">
    <property type="protein sequence ID" value="HIZ10144.1"/>
    <property type="molecule type" value="Genomic_DNA"/>
</dbReference>
<feature type="chain" id="PRO_5038811543" evidence="1">
    <location>
        <begin position="24"/>
        <end position="2485"/>
    </location>
</feature>
<feature type="domain" description="BIG2" evidence="2">
    <location>
        <begin position="198"/>
        <end position="282"/>
    </location>
</feature>
<dbReference type="PROSITE" id="PS51257">
    <property type="entry name" value="PROKAR_LIPOPROTEIN"/>
    <property type="match status" value="1"/>
</dbReference>
<reference evidence="3" key="1">
    <citation type="journal article" date="2021" name="PeerJ">
        <title>Extensive microbial diversity within the chicken gut microbiome revealed by metagenomics and culture.</title>
        <authorList>
            <person name="Gilroy R."/>
            <person name="Ravi A."/>
            <person name="Getino M."/>
            <person name="Pursley I."/>
            <person name="Horton D.L."/>
            <person name="Alikhan N.F."/>
            <person name="Baker D."/>
            <person name="Gharbi K."/>
            <person name="Hall N."/>
            <person name="Watson M."/>
            <person name="Adriaenssens E.M."/>
            <person name="Foster-Nyarko E."/>
            <person name="Jarju S."/>
            <person name="Secka A."/>
            <person name="Antonio M."/>
            <person name="Oren A."/>
            <person name="Chaudhuri R.R."/>
            <person name="La Ragione R."/>
            <person name="Hildebrand F."/>
            <person name="Pallen M.J."/>
        </authorList>
    </citation>
    <scope>NUCLEOTIDE SEQUENCE</scope>
    <source>
        <strain evidence="3">CHK192-19661</strain>
    </source>
</reference>
<comment type="caution">
    <text evidence="3">The sequence shown here is derived from an EMBL/GenBank/DDBJ whole genome shotgun (WGS) entry which is preliminary data.</text>
</comment>
<dbReference type="Gene3D" id="2.60.40.1080">
    <property type="match status" value="3"/>
</dbReference>
<evidence type="ECO:0000256" key="1">
    <source>
        <dbReference type="SAM" id="SignalP"/>
    </source>
</evidence>
<protein>
    <submittedName>
        <fullName evidence="3">Ig-like domain-containing protein</fullName>
    </submittedName>
</protein>
<evidence type="ECO:0000259" key="2">
    <source>
        <dbReference type="SMART" id="SM00635"/>
    </source>
</evidence>
<dbReference type="SMART" id="SM00635">
    <property type="entry name" value="BID_2"/>
    <property type="match status" value="3"/>
</dbReference>
<dbReference type="Proteomes" id="UP000824025">
    <property type="component" value="Unassembled WGS sequence"/>
</dbReference>
<feature type="domain" description="BIG2" evidence="2">
    <location>
        <begin position="31"/>
        <end position="107"/>
    </location>
</feature>
<dbReference type="Gene3D" id="2.160.20.110">
    <property type="match status" value="6"/>
</dbReference>
<dbReference type="SUPFAM" id="SSF49373">
    <property type="entry name" value="Invasin/intimin cell-adhesion fragments"/>
    <property type="match status" value="3"/>
</dbReference>
<feature type="signal peptide" evidence="1">
    <location>
        <begin position="1"/>
        <end position="23"/>
    </location>
</feature>
<dbReference type="InterPro" id="IPR003343">
    <property type="entry name" value="Big_2"/>
</dbReference>
<evidence type="ECO:0000313" key="4">
    <source>
        <dbReference type="Proteomes" id="UP000824025"/>
    </source>
</evidence>
<gene>
    <name evidence="3" type="ORF">H9726_06620</name>
</gene>
<feature type="domain" description="BIG2" evidence="2">
    <location>
        <begin position="113"/>
        <end position="185"/>
    </location>
</feature>
<sequence length="2485" mass="260775">MKQKWKVFLSLICALVMSCSILAACDNGGETQSEVTVTLSEETLTLDLYEPATLEATVTGTDEDPVWSSSNEAVATVSETGEIVGLSNGQATITATVGDVSDSCAVTVQSTGATPMITGLPTQVTMAVDDTRTLTPAAEYKGNALSLTYAYESSDTAVASVTSAGVITAEGRGTATVSVTASYYTFNLEEEIEVTVTDNVSIALDADSLSLNVNDTRQLKATITVNGEAYTSTEGIAWSSSDSDAVEVSAAGLVTAKAETQMPVTVTLTFTYEGQPFTADCTVSVARETVDLTDEAVTEIEIYADAEADTVTLPLSMIPSSYAVTAADVTSVRDTAYNAAIPFENDGGTLELVKFTGDSTVGNIYSGETTYEIGTAEYVFEIPVLMISKVLKTADDIDDMQDYCMMDPATVYSPSDKQFYYVAYFTLGDDIDYGGKTIGDWSDYDSIGGVTNGSNGFAGTVDGRNHTISNMAVDNNNNGFIGTLALGGELKNIAFLNARLMRGPCAVAVGLIAGGTVDNVIVHGTRTAGAPSWAPSGMLAVKTTASGASISNVLVFSEDFDYAGNADSYVIVGRNDSNASIPMTNVYAVCNTETTKLWCTSQGVTSGFVATAATSVGELLAVEGEGAYDASGFVGWDSTTSEKYGIALPATFDESSATDANFLYSVRITNTVLNAYPSPVTTVSVANLSDNAVTYSLKEAVTGVSIDSSTGVITVDASQVTSGAAFTVVASVGEGKYQSFEATFTAWNRMYVEGTLNVEIGSGTSDAAAIDVAQFPTSYEGFSFDDILENGILNNDTQTAVEFEVSSGELFLKGLTAGEYSLTVSTDDADFVLTVYMATLLIENAQDMMTFDRLIYTEGTSIDDPLTGYYLMLGDVDMAYTGYVFGDNQGEYSINGGTAYAFGGTFNGNGYALKNALIGNRGLFWEIAESGVVKNLAIIDAYALGWKAGDEVQYEAETRVNNGATVIADMHYGLIENVFIGGKMGHGHWNFDGLFGQNRGDMVNVIVDIFYDTTDGTSDPPGDGAGASSVTSLIGFNGGTYTNVIFVTNTQYIWADGNGTPQTSVPSGITVYSTGAAAVAAIDLSATSFDSAYWTENAEGILYGGELVVSARLRIVDETFVDLSTANDDGAVALDLSNITKRDSAFTADAVTDVYLYNGAEAGADIAHSVSEGSLLLSGLATGRYDIVIATATAEYRVPVFVVTMVIDSEEDLIALETAINATTEDEPLTGYYLLTADITLTEESHIFGYDPTKNAGYFAGTFDGQGYAIKGMVTGERGLFNNVSASGVIKNVAFIDAYAMTKGETVNGTVADIRNNSVIISFWFNGTMENVFVSGTVGRGPWNFSGVVGRWQAATVNNCIFDVEQSSYTYTENASMTSTLGYVSGSSVWTDVIIITSSNEVYCPSDDGTKNNTAPSNATLYTTGALASRAEDLANFSSRYWSKNADGAFLFGDEVVVAGPEVVTAVVDTAIDLSAAAENMVALDIAAILEEDPDFDINDIVGITYYGGGDIAYSVSDGSLLLEDGIDAGEYDIVIMTSTKNYRVSVTVATTIIDTPDELTAFDTLIKTQGTAQNSVAGYYLLGADIDMAESEYVFGDLAGAYEDGTARYFGGTFDGNGYAIKNATVGNKGLFWYITDSGIVKNLALIDATALGCFKDGTQSQQNVTSSNLFADWNLGLIENVYIGGEVGYGWTSYSGVFGQNRGRLVNVVLDITVNETKDPGAYTYLSALGYSDPSATYTNVILITSYANVAYAASAPMAAPAGVTVYQVASVAAAAEDFDFGSFSKGEDGAVSFGDEVIIAAVPTTTVSTATEVDPTAAVDGEVEFDVAAITAVDDTFDVNNVVGVAYAAGGSIGFSVSEDTLYLSSSLTGGSYNIIVCTAEKNYLVAVSVVTVIDSEADLIALEDAIFASEGSDPVSGYYVLGADIDLSESTHVFGGTVKGGNFAGTFDGRGHSIIGMTTGDRGLFNTIAEGGVIENVAFIDAYSATHQLDGGNTPNGSKVIAHYSYGTLDNVFVSASVGWGPWDYSGIIGRNYGTISNSVFVAEARNDGTDNANWNTNGSVLGYVDGTASFDNVILVTASTNVYRTGGGQQSTAPTGVTLYADADSAVAAEDFTFGSFTKDSRSNVLFNGKVVIEIVGRVNVSDTTLVNPSVVVDGKTELDLSYILDADEAFSVTDVQDVTDAEGNNIDFTVSDGKLYIDAAVESGEYTIILLTEEKDYYVPVSVATVISDLEDLQAFDAAINAATSANPLKGYYVLSADIVVPDDSDFIMGNYISGNGYWNAAYEDVFAGIFDGMGYTISGLKVGDSGIFGNVVGGTIRNVALVDIYAMGNNEDGVTVSLGSNLLCHFLDGAVENVFISGSIPGGGNWYTGIVHDAQATATFKNCVFDIEVRGMQVDYSTVMGLLRTSSFTDVVLITNGTQIYDNKDAADQTTAPAGVDLYADVAAAVAGEEFGFGSFTKDGSGNILFNGEVVVAAEVTE</sequence>
<dbReference type="InterPro" id="IPR008964">
    <property type="entry name" value="Invasin/intimin_cell_adhesion"/>
</dbReference>
<evidence type="ECO:0000313" key="3">
    <source>
        <dbReference type="EMBL" id="HIZ10144.1"/>
    </source>
</evidence>
<accession>A0A9D2D7V1</accession>
<keyword evidence="1" id="KW-0732">Signal</keyword>
<organism evidence="3 4">
    <name type="scientific">Candidatus Borkfalkia avicola</name>
    <dbReference type="NCBI Taxonomy" id="2838503"/>
    <lineage>
        <taxon>Bacteria</taxon>
        <taxon>Bacillati</taxon>
        <taxon>Bacillota</taxon>
        <taxon>Clostridia</taxon>
        <taxon>Christensenellales</taxon>
        <taxon>Christensenellaceae</taxon>
        <taxon>Candidatus Borkfalkia</taxon>
    </lineage>
</organism>
<dbReference type="Pfam" id="PF02368">
    <property type="entry name" value="Big_2"/>
    <property type="match status" value="3"/>
</dbReference>
<reference evidence="3" key="2">
    <citation type="submission" date="2021-04" db="EMBL/GenBank/DDBJ databases">
        <authorList>
            <person name="Gilroy R."/>
        </authorList>
    </citation>
    <scope>NUCLEOTIDE SEQUENCE</scope>
    <source>
        <strain evidence="3">CHK192-19661</strain>
    </source>
</reference>
<proteinExistence type="predicted"/>